<proteinExistence type="predicted"/>
<keyword evidence="1" id="KW-1133">Transmembrane helix</keyword>
<comment type="caution">
    <text evidence="2">The sequence shown here is derived from an EMBL/GenBank/DDBJ whole genome shotgun (WGS) entry which is preliminary data.</text>
</comment>
<dbReference type="EMBL" id="PEYC01000009">
    <property type="protein sequence ID" value="PIS40321.1"/>
    <property type="molecule type" value="Genomic_DNA"/>
</dbReference>
<dbReference type="Proteomes" id="UP000231472">
    <property type="component" value="Unassembled WGS sequence"/>
</dbReference>
<dbReference type="InterPro" id="IPR007497">
    <property type="entry name" value="SIMPL/DUF541"/>
</dbReference>
<evidence type="ECO:0008006" key="4">
    <source>
        <dbReference type="Google" id="ProtNLM"/>
    </source>
</evidence>
<dbReference type="Gene3D" id="3.30.110.170">
    <property type="entry name" value="Protein of unknown function (DUF541), domain 1"/>
    <property type="match status" value="1"/>
</dbReference>
<dbReference type="Gene3D" id="3.30.70.2970">
    <property type="entry name" value="Protein of unknown function (DUF541), domain 2"/>
    <property type="match status" value="1"/>
</dbReference>
<dbReference type="Pfam" id="PF04402">
    <property type="entry name" value="SIMPL"/>
    <property type="match status" value="1"/>
</dbReference>
<gene>
    <name evidence="2" type="ORF">COT32_00380</name>
</gene>
<accession>A0A2H0YPA7</accession>
<dbReference type="AlphaFoldDB" id="A0A2H0YPA7"/>
<reference evidence="3" key="1">
    <citation type="submission" date="2017-09" db="EMBL/GenBank/DDBJ databases">
        <title>Depth-based differentiation of microbial function through sediment-hosted aquifers and enrichment of novel symbionts in the deep terrestrial subsurface.</title>
        <authorList>
            <person name="Probst A.J."/>
            <person name="Ladd B."/>
            <person name="Jarett J.K."/>
            <person name="Geller-Mcgrath D.E."/>
            <person name="Sieber C.M.K."/>
            <person name="Emerson J.B."/>
            <person name="Anantharaman K."/>
            <person name="Thomas B.C."/>
            <person name="Malmstrom R."/>
            <person name="Stieglmeier M."/>
            <person name="Klingl A."/>
            <person name="Woyke T."/>
            <person name="Ryan C.M."/>
            <person name="Banfield J.F."/>
        </authorList>
    </citation>
    <scope>NUCLEOTIDE SEQUENCE [LARGE SCALE GENOMIC DNA]</scope>
</reference>
<evidence type="ECO:0000313" key="3">
    <source>
        <dbReference type="Proteomes" id="UP000231472"/>
    </source>
</evidence>
<sequence>MNFQDTQFKGLKFVFGVLAILFLVVLVIWFGVGISNKIKEGKYIGRDIESRNVITVSGTGEIYTKPDLALVNFSVVIEKKTIEEAMAENTKKMNAVIDSVKKQGVEEKDLKTTTFAISPRYEWRKDEFLREKRVLVGYKATESLEVKIRDLAKIGDVIQAATEAGVNQVGDLQFTIDKEDELKSQARKEAIEKAREKANEMAGQLGVKLVRITNFNEGWIMPVPPPYFMEKATGLGGAEAPQIETGENKIEVTVSITYEID</sequence>
<dbReference type="GO" id="GO:0006974">
    <property type="term" value="P:DNA damage response"/>
    <property type="evidence" value="ECO:0007669"/>
    <property type="project" value="TreeGrafter"/>
</dbReference>
<organism evidence="2 3">
    <name type="scientific">Candidatus Nealsonbacteria bacterium CG08_land_8_20_14_0_20_36_22</name>
    <dbReference type="NCBI Taxonomy" id="1974704"/>
    <lineage>
        <taxon>Bacteria</taxon>
        <taxon>Candidatus Nealsoniibacteriota</taxon>
    </lineage>
</organism>
<protein>
    <recommendedName>
        <fullName evidence="4">SIMPL domain-containing protein</fullName>
    </recommendedName>
</protein>
<dbReference type="PANTHER" id="PTHR34387">
    <property type="entry name" value="SLR1258 PROTEIN"/>
    <property type="match status" value="1"/>
</dbReference>
<evidence type="ECO:0000256" key="1">
    <source>
        <dbReference type="SAM" id="Phobius"/>
    </source>
</evidence>
<name>A0A2H0YPA7_9BACT</name>
<keyword evidence="1" id="KW-0812">Transmembrane</keyword>
<dbReference type="PANTHER" id="PTHR34387:SF2">
    <property type="entry name" value="SLR1258 PROTEIN"/>
    <property type="match status" value="1"/>
</dbReference>
<keyword evidence="1" id="KW-0472">Membrane</keyword>
<dbReference type="InterPro" id="IPR052022">
    <property type="entry name" value="26kDa_periplasmic_antigen"/>
</dbReference>
<evidence type="ECO:0000313" key="2">
    <source>
        <dbReference type="EMBL" id="PIS40321.1"/>
    </source>
</evidence>
<feature type="transmembrane region" description="Helical" evidence="1">
    <location>
        <begin position="13"/>
        <end position="32"/>
    </location>
</feature>